<reference evidence="2 3" key="1">
    <citation type="submission" date="2020-08" db="EMBL/GenBank/DDBJ databases">
        <title>Genomic Encyclopedia of Type Strains, Phase IV (KMG-IV): sequencing the most valuable type-strain genomes for metagenomic binning, comparative biology and taxonomic classification.</title>
        <authorList>
            <person name="Goeker M."/>
        </authorList>
    </citation>
    <scope>NUCLEOTIDE SEQUENCE [LARGE SCALE GENOMIC DNA]</scope>
    <source>
        <strain evidence="2 3">DSM 103733</strain>
    </source>
</reference>
<dbReference type="InterPro" id="IPR000639">
    <property type="entry name" value="Epox_hydrolase-like"/>
</dbReference>
<protein>
    <submittedName>
        <fullName evidence="2">Pimeloyl-ACP methyl ester carboxylesterase</fullName>
    </submittedName>
</protein>
<dbReference type="AlphaFoldDB" id="A0A841K328"/>
<dbReference type="OrthoDB" id="9797695at2"/>
<proteinExistence type="predicted"/>
<dbReference type="InterPro" id="IPR029058">
    <property type="entry name" value="AB_hydrolase_fold"/>
</dbReference>
<dbReference type="Pfam" id="PF00561">
    <property type="entry name" value="Abhydrolase_1"/>
    <property type="match status" value="1"/>
</dbReference>
<evidence type="ECO:0000313" key="3">
    <source>
        <dbReference type="Proteomes" id="UP000538666"/>
    </source>
</evidence>
<dbReference type="InterPro" id="IPR050266">
    <property type="entry name" value="AB_hydrolase_sf"/>
</dbReference>
<accession>A0A841K328</accession>
<dbReference type="PANTHER" id="PTHR43798">
    <property type="entry name" value="MONOACYLGLYCEROL LIPASE"/>
    <property type="match status" value="1"/>
</dbReference>
<dbReference type="InterPro" id="IPR000073">
    <property type="entry name" value="AB_hydrolase_1"/>
</dbReference>
<feature type="domain" description="AB hydrolase-1" evidence="1">
    <location>
        <begin position="21"/>
        <end position="255"/>
    </location>
</feature>
<dbReference type="PANTHER" id="PTHR43798:SF33">
    <property type="entry name" value="HYDROLASE, PUTATIVE (AFU_ORTHOLOGUE AFUA_2G14860)-RELATED"/>
    <property type="match status" value="1"/>
</dbReference>
<evidence type="ECO:0000313" key="2">
    <source>
        <dbReference type="EMBL" id="MBB6146977.1"/>
    </source>
</evidence>
<dbReference type="GO" id="GO:0016020">
    <property type="term" value="C:membrane"/>
    <property type="evidence" value="ECO:0007669"/>
    <property type="project" value="TreeGrafter"/>
</dbReference>
<dbReference type="PRINTS" id="PR00412">
    <property type="entry name" value="EPOXHYDRLASE"/>
</dbReference>
<gene>
    <name evidence="2" type="ORF">HNQ77_004962</name>
</gene>
<keyword evidence="3" id="KW-1185">Reference proteome</keyword>
<dbReference type="RefSeq" id="WP_050060059.1">
    <property type="nucleotide sequence ID" value="NZ_JACHEK010000012.1"/>
</dbReference>
<dbReference type="SUPFAM" id="SSF53474">
    <property type="entry name" value="alpha/beta-Hydrolases"/>
    <property type="match status" value="1"/>
</dbReference>
<organism evidence="2 3">
    <name type="scientific">Silvibacterium bohemicum</name>
    <dbReference type="NCBI Taxonomy" id="1577686"/>
    <lineage>
        <taxon>Bacteria</taxon>
        <taxon>Pseudomonadati</taxon>
        <taxon>Acidobacteriota</taxon>
        <taxon>Terriglobia</taxon>
        <taxon>Terriglobales</taxon>
        <taxon>Acidobacteriaceae</taxon>
        <taxon>Silvibacterium</taxon>
    </lineage>
</organism>
<evidence type="ECO:0000259" key="1">
    <source>
        <dbReference type="Pfam" id="PF00561"/>
    </source>
</evidence>
<dbReference type="Gene3D" id="3.40.50.1820">
    <property type="entry name" value="alpha/beta hydrolase"/>
    <property type="match status" value="1"/>
</dbReference>
<name>A0A841K328_9BACT</name>
<sequence length="284" mass="31589">MQKLRAGNEDMHLFSCGSGDPILFLHGIPTSCQLWNGVVERMAGKYHCIAVDLPGLGQTAKRDHRFGELKHLVEAIESLRKKRGIEKWHVVGHDAGCAIAVHYAHHYQERVSRMVLMTPSIFPELEPFFLFEILRKPVLGEVMAPVINTIFWKLVMRRAFEHTPELDAAVRNFHAPFSGLTGSWRLMSLLRWGNPAQVLASVPSLLPELLVPTLIMHGSKDPAVPVSFAQRAAQLLPNAEKVLLDCGHFLPMSEPGLISEKLLHFFDCGKIPSSSEEPIAAVAS</sequence>
<dbReference type="PRINTS" id="PR00111">
    <property type="entry name" value="ABHYDROLASE"/>
</dbReference>
<dbReference type="EMBL" id="JACHEK010000012">
    <property type="protein sequence ID" value="MBB6146977.1"/>
    <property type="molecule type" value="Genomic_DNA"/>
</dbReference>
<dbReference type="Proteomes" id="UP000538666">
    <property type="component" value="Unassembled WGS sequence"/>
</dbReference>
<comment type="caution">
    <text evidence="2">The sequence shown here is derived from an EMBL/GenBank/DDBJ whole genome shotgun (WGS) entry which is preliminary data.</text>
</comment>
<dbReference type="GO" id="GO:0003824">
    <property type="term" value="F:catalytic activity"/>
    <property type="evidence" value="ECO:0007669"/>
    <property type="project" value="InterPro"/>
</dbReference>